<organism evidence="1 2">
    <name type="scientific">Sphagnum troendelagicum</name>
    <dbReference type="NCBI Taxonomy" id="128251"/>
    <lineage>
        <taxon>Eukaryota</taxon>
        <taxon>Viridiplantae</taxon>
        <taxon>Streptophyta</taxon>
        <taxon>Embryophyta</taxon>
        <taxon>Bryophyta</taxon>
        <taxon>Sphagnophytina</taxon>
        <taxon>Sphagnopsida</taxon>
        <taxon>Sphagnales</taxon>
        <taxon>Sphagnaceae</taxon>
        <taxon>Sphagnum</taxon>
    </lineage>
</organism>
<dbReference type="EMBL" id="OZ019898">
    <property type="protein sequence ID" value="CAK9229890.1"/>
    <property type="molecule type" value="Genomic_DNA"/>
</dbReference>
<sequence>MSPRRRVVVLSGGGGAGVDEESVKYCEDDKCAKLRVLLCNRSLCLATTSCCLLFVGDVGRDRGVAEGIRFTGLVGRESDNDRRTGLVFLERRVA</sequence>
<gene>
    <name evidence="1" type="ORF">CSSPTR1EN2_LOCUS19959</name>
</gene>
<keyword evidence="2" id="KW-1185">Reference proteome</keyword>
<accession>A0ABP0UTW0</accession>
<evidence type="ECO:0000313" key="1">
    <source>
        <dbReference type="EMBL" id="CAK9229890.1"/>
    </source>
</evidence>
<reference evidence="1" key="1">
    <citation type="submission" date="2024-02" db="EMBL/GenBank/DDBJ databases">
        <authorList>
            <consortium name="ELIXIR-Norway"/>
            <consortium name="Elixir Norway"/>
        </authorList>
    </citation>
    <scope>NUCLEOTIDE SEQUENCE</scope>
</reference>
<name>A0ABP0UTW0_9BRYO</name>
<protein>
    <submittedName>
        <fullName evidence="1">Uncharacterized protein</fullName>
    </submittedName>
</protein>
<evidence type="ECO:0000313" key="2">
    <source>
        <dbReference type="Proteomes" id="UP001497512"/>
    </source>
</evidence>
<dbReference type="Proteomes" id="UP001497512">
    <property type="component" value="Chromosome 6"/>
</dbReference>
<proteinExistence type="predicted"/>